<dbReference type="AlphaFoldDB" id="A0A4R2BN37"/>
<sequence length="163" mass="18212">MNAYITTGTLHFLKKIKDKHPGEKMVLMGHDDSAALLHETGGETVFASPRKYEVIDSTGTFENAGYAVLNNIPVTDEGRPLFEYRFSNRPGQVEKEPGFIALRVLRPLSSNTYVILTLWEAKSAFDKWQLSNASKEAHQEKGQPSNIFSGAPYITTYSIAEEE</sequence>
<dbReference type="SUPFAM" id="SSF54909">
    <property type="entry name" value="Dimeric alpha+beta barrel"/>
    <property type="match status" value="1"/>
</dbReference>
<dbReference type="PROSITE" id="PS51725">
    <property type="entry name" value="ABM"/>
    <property type="match status" value="1"/>
</dbReference>
<dbReference type="InterPro" id="IPR007138">
    <property type="entry name" value="ABM_dom"/>
</dbReference>
<feature type="domain" description="ABM" evidence="1">
    <location>
        <begin position="66"/>
        <end position="154"/>
    </location>
</feature>
<comment type="caution">
    <text evidence="2">The sequence shown here is derived from an EMBL/GenBank/DDBJ whole genome shotgun (WGS) entry which is preliminary data.</text>
</comment>
<dbReference type="Gene3D" id="3.30.70.100">
    <property type="match status" value="1"/>
</dbReference>
<dbReference type="PANTHER" id="PTHR34474:SF2">
    <property type="entry name" value="SIGNAL TRANSDUCTION PROTEIN TRAP"/>
    <property type="match status" value="1"/>
</dbReference>
<keyword evidence="2" id="KW-0503">Monooxygenase</keyword>
<evidence type="ECO:0000259" key="1">
    <source>
        <dbReference type="PROSITE" id="PS51725"/>
    </source>
</evidence>
<dbReference type="RefSeq" id="WP_121613751.1">
    <property type="nucleotide sequence ID" value="NZ_CP033044.1"/>
</dbReference>
<dbReference type="Pfam" id="PF03992">
    <property type="entry name" value="ABM"/>
    <property type="match status" value="1"/>
</dbReference>
<dbReference type="OrthoDB" id="2352283at2"/>
<reference evidence="2 3" key="1">
    <citation type="journal article" date="2015" name="Stand. Genomic Sci.">
        <title>Genomic Encyclopedia of Bacterial and Archaeal Type Strains, Phase III: the genomes of soil and plant-associated and newly described type strains.</title>
        <authorList>
            <person name="Whitman W.B."/>
            <person name="Woyke T."/>
            <person name="Klenk H.P."/>
            <person name="Zhou Y."/>
            <person name="Lilburn T.G."/>
            <person name="Beck B.J."/>
            <person name="De Vos P."/>
            <person name="Vandamme P."/>
            <person name="Eisen J.A."/>
            <person name="Garrity G."/>
            <person name="Hugenholtz P."/>
            <person name="Kyrpides N.C."/>
        </authorList>
    </citation>
    <scope>NUCLEOTIDE SEQUENCE [LARGE SCALE GENOMIC DNA]</scope>
    <source>
        <strain evidence="2 3">CV53</strain>
    </source>
</reference>
<evidence type="ECO:0000313" key="3">
    <source>
        <dbReference type="Proteomes" id="UP000295689"/>
    </source>
</evidence>
<gene>
    <name evidence="2" type="ORF">EV146_101292</name>
</gene>
<dbReference type="GO" id="GO:0004497">
    <property type="term" value="F:monooxygenase activity"/>
    <property type="evidence" value="ECO:0007669"/>
    <property type="project" value="UniProtKB-KW"/>
</dbReference>
<evidence type="ECO:0000313" key="2">
    <source>
        <dbReference type="EMBL" id="TCN27962.1"/>
    </source>
</evidence>
<keyword evidence="3" id="KW-1185">Reference proteome</keyword>
<organism evidence="2 3">
    <name type="scientific">Mesobacillus foraminis</name>
    <dbReference type="NCBI Taxonomy" id="279826"/>
    <lineage>
        <taxon>Bacteria</taxon>
        <taxon>Bacillati</taxon>
        <taxon>Bacillota</taxon>
        <taxon>Bacilli</taxon>
        <taxon>Bacillales</taxon>
        <taxon>Bacillaceae</taxon>
        <taxon>Mesobacillus</taxon>
    </lineage>
</organism>
<keyword evidence="2" id="KW-0560">Oxidoreductase</keyword>
<dbReference type="Proteomes" id="UP000295689">
    <property type="component" value="Unassembled WGS sequence"/>
</dbReference>
<dbReference type="InterPro" id="IPR011008">
    <property type="entry name" value="Dimeric_a/b-barrel"/>
</dbReference>
<protein>
    <submittedName>
        <fullName evidence="2">Heme-degrading monooxygenase HmoA</fullName>
    </submittedName>
</protein>
<dbReference type="EMBL" id="SLVV01000001">
    <property type="protein sequence ID" value="TCN27962.1"/>
    <property type="molecule type" value="Genomic_DNA"/>
</dbReference>
<name>A0A4R2BN37_9BACI</name>
<proteinExistence type="predicted"/>
<dbReference type="InterPro" id="IPR050404">
    <property type="entry name" value="Heme-degrading_MO"/>
</dbReference>
<accession>A0A4R2BN37</accession>
<dbReference type="PANTHER" id="PTHR34474">
    <property type="entry name" value="SIGNAL TRANSDUCTION PROTEIN TRAP"/>
    <property type="match status" value="1"/>
</dbReference>